<reference evidence="2 3" key="1">
    <citation type="journal article" date="2023" name="Mol. Biol. Evol.">
        <title>Genomics of Secondarily Temperate Adaptation in the Only Non-Antarctic Icefish.</title>
        <authorList>
            <person name="Rivera-Colon A.G."/>
            <person name="Rayamajhi N."/>
            <person name="Minhas B.F."/>
            <person name="Madrigal G."/>
            <person name="Bilyk K.T."/>
            <person name="Yoon V."/>
            <person name="Hune M."/>
            <person name="Gregory S."/>
            <person name="Cheng C.H.C."/>
            <person name="Catchen J.M."/>
        </authorList>
    </citation>
    <scope>NUCLEOTIDE SEQUENCE [LARGE SCALE GENOMIC DNA]</scope>
    <source>
        <strain evidence="2">JC2023a</strain>
    </source>
</reference>
<evidence type="ECO:0000313" key="2">
    <source>
        <dbReference type="EMBL" id="KAK5877896.1"/>
    </source>
</evidence>
<dbReference type="EMBL" id="JAULUE010002066">
    <property type="protein sequence ID" value="KAK5877896.1"/>
    <property type="molecule type" value="Genomic_DNA"/>
</dbReference>
<organism evidence="2 3">
    <name type="scientific">Champsocephalus esox</name>
    <name type="common">pike icefish</name>
    <dbReference type="NCBI Taxonomy" id="159716"/>
    <lineage>
        <taxon>Eukaryota</taxon>
        <taxon>Metazoa</taxon>
        <taxon>Chordata</taxon>
        <taxon>Craniata</taxon>
        <taxon>Vertebrata</taxon>
        <taxon>Euteleostomi</taxon>
        <taxon>Actinopterygii</taxon>
        <taxon>Neopterygii</taxon>
        <taxon>Teleostei</taxon>
        <taxon>Neoteleostei</taxon>
        <taxon>Acanthomorphata</taxon>
        <taxon>Eupercaria</taxon>
        <taxon>Perciformes</taxon>
        <taxon>Notothenioidei</taxon>
        <taxon>Channichthyidae</taxon>
        <taxon>Champsocephalus</taxon>
    </lineage>
</organism>
<gene>
    <name evidence="2" type="ORF">CesoFtcFv8_025358</name>
</gene>
<name>A0AAN8GEY5_9TELE</name>
<dbReference type="AlphaFoldDB" id="A0AAN8GEY5"/>
<proteinExistence type="predicted"/>
<evidence type="ECO:0000256" key="1">
    <source>
        <dbReference type="SAM" id="MobiDB-lite"/>
    </source>
</evidence>
<evidence type="ECO:0000313" key="3">
    <source>
        <dbReference type="Proteomes" id="UP001335648"/>
    </source>
</evidence>
<feature type="region of interest" description="Disordered" evidence="1">
    <location>
        <begin position="1"/>
        <end position="21"/>
    </location>
</feature>
<dbReference type="Proteomes" id="UP001335648">
    <property type="component" value="Unassembled WGS sequence"/>
</dbReference>
<comment type="caution">
    <text evidence="2">The sequence shown here is derived from an EMBL/GenBank/DDBJ whole genome shotgun (WGS) entry which is preliminary data.</text>
</comment>
<sequence length="161" mass="17898">MSSPTEQAPGRHGDKSRPPLQTEAGSQCVLACCEQRNALCCPPIASDPQGRVSFRLNVKRCGNELWGRSLLVECFISRLCCRHVLCRGVHLLCADTNINVEELILCSLPEPHTSVSSFALCRFHIPFISLSAHFISHSLFLAQPPLLFYHDSLLLSQSHFL</sequence>
<protein>
    <submittedName>
        <fullName evidence="2">Uncharacterized protein</fullName>
    </submittedName>
</protein>
<accession>A0AAN8GEY5</accession>
<keyword evidence="3" id="KW-1185">Reference proteome</keyword>